<organism evidence="3 4">
    <name type="scientific">Aspergillus pseudotamarii</name>
    <dbReference type="NCBI Taxonomy" id="132259"/>
    <lineage>
        <taxon>Eukaryota</taxon>
        <taxon>Fungi</taxon>
        <taxon>Dikarya</taxon>
        <taxon>Ascomycota</taxon>
        <taxon>Pezizomycotina</taxon>
        <taxon>Eurotiomycetes</taxon>
        <taxon>Eurotiomycetidae</taxon>
        <taxon>Eurotiales</taxon>
        <taxon>Aspergillaceae</taxon>
        <taxon>Aspergillus</taxon>
        <taxon>Aspergillus subgen. Circumdati</taxon>
    </lineage>
</organism>
<feature type="chain" id="PRO_5024901619" evidence="2">
    <location>
        <begin position="23"/>
        <end position="78"/>
    </location>
</feature>
<keyword evidence="2" id="KW-0732">Signal</keyword>
<evidence type="ECO:0000313" key="3">
    <source>
        <dbReference type="EMBL" id="KAE8132948.1"/>
    </source>
</evidence>
<feature type="signal peptide" evidence="2">
    <location>
        <begin position="1"/>
        <end position="22"/>
    </location>
</feature>
<reference evidence="3 4" key="1">
    <citation type="submission" date="2019-04" db="EMBL/GenBank/DDBJ databases">
        <title>Friends and foes A comparative genomics study of 23 Aspergillus species from section Flavi.</title>
        <authorList>
            <consortium name="DOE Joint Genome Institute"/>
            <person name="Kjaerbolling I."/>
            <person name="Vesth T."/>
            <person name="Frisvad J.C."/>
            <person name="Nybo J.L."/>
            <person name="Theobald S."/>
            <person name="Kildgaard S."/>
            <person name="Isbrandt T."/>
            <person name="Kuo A."/>
            <person name="Sato A."/>
            <person name="Lyhne E.K."/>
            <person name="Kogle M.E."/>
            <person name="Wiebenga A."/>
            <person name="Kun R.S."/>
            <person name="Lubbers R.J."/>
            <person name="Makela M.R."/>
            <person name="Barry K."/>
            <person name="Chovatia M."/>
            <person name="Clum A."/>
            <person name="Daum C."/>
            <person name="Haridas S."/>
            <person name="He G."/>
            <person name="LaButti K."/>
            <person name="Lipzen A."/>
            <person name="Mondo S."/>
            <person name="Riley R."/>
            <person name="Salamov A."/>
            <person name="Simmons B.A."/>
            <person name="Magnuson J.K."/>
            <person name="Henrissat B."/>
            <person name="Mortensen U.H."/>
            <person name="Larsen T.O."/>
            <person name="Devries R.P."/>
            <person name="Grigoriev I.V."/>
            <person name="Machida M."/>
            <person name="Baker S.E."/>
            <person name="Andersen M.R."/>
        </authorList>
    </citation>
    <scope>NUCLEOTIDE SEQUENCE [LARGE SCALE GENOMIC DNA]</scope>
    <source>
        <strain evidence="3 4">CBS 117625</strain>
    </source>
</reference>
<sequence>MEHPTTQPSILAGLFLATSALAAPTLKIPANEVSVDKSNKRAESNTTPINKANNVENARIQGNDAHPSADNVNGGYIA</sequence>
<dbReference type="OrthoDB" id="10336068at2759"/>
<protein>
    <submittedName>
        <fullName evidence="3">Uncharacterized protein</fullName>
    </submittedName>
</protein>
<dbReference type="Proteomes" id="UP000325672">
    <property type="component" value="Unassembled WGS sequence"/>
</dbReference>
<evidence type="ECO:0000313" key="4">
    <source>
        <dbReference type="Proteomes" id="UP000325672"/>
    </source>
</evidence>
<keyword evidence="4" id="KW-1185">Reference proteome</keyword>
<proteinExistence type="predicted"/>
<dbReference type="AlphaFoldDB" id="A0A5N6SE05"/>
<dbReference type="GeneID" id="43645036"/>
<evidence type="ECO:0000256" key="2">
    <source>
        <dbReference type="SAM" id="SignalP"/>
    </source>
</evidence>
<dbReference type="RefSeq" id="XP_031909011.1">
    <property type="nucleotide sequence ID" value="XM_032060826.1"/>
</dbReference>
<feature type="region of interest" description="Disordered" evidence="1">
    <location>
        <begin position="59"/>
        <end position="78"/>
    </location>
</feature>
<gene>
    <name evidence="3" type="ORF">BDV38DRAFT_287296</name>
</gene>
<accession>A0A5N6SE05</accession>
<dbReference type="EMBL" id="ML743624">
    <property type="protein sequence ID" value="KAE8132948.1"/>
    <property type="molecule type" value="Genomic_DNA"/>
</dbReference>
<name>A0A5N6SE05_ASPPS</name>
<evidence type="ECO:0000256" key="1">
    <source>
        <dbReference type="SAM" id="MobiDB-lite"/>
    </source>
</evidence>